<dbReference type="OrthoDB" id="4320824at2"/>
<gene>
    <name evidence="1" type="ORF">E1293_19735</name>
</gene>
<name>A0A4R5B4U8_9ACTN</name>
<reference evidence="1 2" key="1">
    <citation type="submission" date="2019-03" db="EMBL/GenBank/DDBJ databases">
        <title>Draft genome sequences of novel Actinobacteria.</title>
        <authorList>
            <person name="Sahin N."/>
            <person name="Ay H."/>
            <person name="Saygin H."/>
        </authorList>
    </citation>
    <scope>NUCLEOTIDE SEQUENCE [LARGE SCALE GENOMIC DNA]</scope>
    <source>
        <strain evidence="1 2">DSM 45941</strain>
    </source>
</reference>
<accession>A0A4R5B4U8</accession>
<evidence type="ECO:0000313" key="2">
    <source>
        <dbReference type="Proteomes" id="UP000295578"/>
    </source>
</evidence>
<proteinExistence type="predicted"/>
<dbReference type="Proteomes" id="UP000295578">
    <property type="component" value="Unassembled WGS sequence"/>
</dbReference>
<dbReference type="AlphaFoldDB" id="A0A4R5B4U8"/>
<evidence type="ECO:0000313" key="1">
    <source>
        <dbReference type="EMBL" id="TDD80871.1"/>
    </source>
</evidence>
<organism evidence="1 2">
    <name type="scientific">Actinomadura darangshiensis</name>
    <dbReference type="NCBI Taxonomy" id="705336"/>
    <lineage>
        <taxon>Bacteria</taxon>
        <taxon>Bacillati</taxon>
        <taxon>Actinomycetota</taxon>
        <taxon>Actinomycetes</taxon>
        <taxon>Streptosporangiales</taxon>
        <taxon>Thermomonosporaceae</taxon>
        <taxon>Actinomadura</taxon>
    </lineage>
</organism>
<keyword evidence="2" id="KW-1185">Reference proteome</keyword>
<protein>
    <submittedName>
        <fullName evidence="1">Uncharacterized protein</fullName>
    </submittedName>
</protein>
<sequence>MRGSIVPDTAKGAGSKPTHFHCYRWSGTGQDWQRLERTDTLDLNSPDRPPVRTVDWLIKSTRFVVAVHTDPGSARDWLIAEWEGARGKALNSVPDWVSSKDRGERALRAIETGCWPSYSQWLAGGVIMFWSVIGTDQPCH</sequence>
<comment type="caution">
    <text evidence="1">The sequence shown here is derived from an EMBL/GenBank/DDBJ whole genome shotgun (WGS) entry which is preliminary data.</text>
</comment>
<dbReference type="EMBL" id="SMKY01000085">
    <property type="protein sequence ID" value="TDD80871.1"/>
    <property type="molecule type" value="Genomic_DNA"/>
</dbReference>
<dbReference type="RefSeq" id="WP_132198905.1">
    <property type="nucleotide sequence ID" value="NZ_SMKY01000085.1"/>
</dbReference>